<keyword evidence="8" id="KW-1185">Reference proteome</keyword>
<dbReference type="AlphaFoldDB" id="A0A7W7U5V0"/>
<dbReference type="InterPro" id="IPR001647">
    <property type="entry name" value="HTH_TetR"/>
</dbReference>
<dbReference type="PANTHER" id="PTHR30055">
    <property type="entry name" value="HTH-TYPE TRANSCRIPTIONAL REGULATOR RUTR"/>
    <property type="match status" value="1"/>
</dbReference>
<protein>
    <submittedName>
        <fullName evidence="7">AcrR family transcriptional regulator</fullName>
    </submittedName>
</protein>
<name>A0A7W7U5V0_9ACTN</name>
<gene>
    <name evidence="7" type="ORF">GGE06_006191</name>
</gene>
<feature type="DNA-binding region" description="H-T-H motif" evidence="4">
    <location>
        <begin position="25"/>
        <end position="44"/>
    </location>
</feature>
<evidence type="ECO:0000256" key="4">
    <source>
        <dbReference type="PROSITE-ProRule" id="PRU00335"/>
    </source>
</evidence>
<accession>A0A7W7U5V0</accession>
<evidence type="ECO:0000313" key="8">
    <source>
        <dbReference type="Proteomes" id="UP000582643"/>
    </source>
</evidence>
<evidence type="ECO:0000256" key="3">
    <source>
        <dbReference type="ARBA" id="ARBA00023163"/>
    </source>
</evidence>
<evidence type="ECO:0000256" key="5">
    <source>
        <dbReference type="SAM" id="MobiDB-lite"/>
    </source>
</evidence>
<dbReference type="SUPFAM" id="SSF46689">
    <property type="entry name" value="Homeodomain-like"/>
    <property type="match status" value="1"/>
</dbReference>
<dbReference type="InterPro" id="IPR036271">
    <property type="entry name" value="Tet_transcr_reg_TetR-rel_C_sf"/>
</dbReference>
<feature type="region of interest" description="Disordered" evidence="5">
    <location>
        <begin position="220"/>
        <end position="244"/>
    </location>
</feature>
<comment type="caution">
    <text evidence="7">The sequence shown here is derived from an EMBL/GenBank/DDBJ whole genome shotgun (WGS) entry which is preliminary data.</text>
</comment>
<keyword evidence="2 4" id="KW-0238">DNA-binding</keyword>
<proteinExistence type="predicted"/>
<organism evidence="7 8">
    <name type="scientific">Streptomyces nymphaeiformis</name>
    <dbReference type="NCBI Taxonomy" id="2663842"/>
    <lineage>
        <taxon>Bacteria</taxon>
        <taxon>Bacillati</taxon>
        <taxon>Actinomycetota</taxon>
        <taxon>Actinomycetes</taxon>
        <taxon>Kitasatosporales</taxon>
        <taxon>Streptomycetaceae</taxon>
        <taxon>Streptomyces</taxon>
    </lineage>
</organism>
<sequence length="244" mass="25884">MSTARERILEATGELLATKDALAISTRAICDRAKVGAPEIYRQFGDKQGLLTAVADIGFERFLAEKRRNPLTEDPVADLRTAWDSHVAFALRNPYLYRLMFTPTGDAKPQAIKEAQAILLKAVERCRDAGRLLMAPELAGQSILSANVGVCMMALSFPELFGDPAVSPAVRDAVIGTVTGDEREDDRLGTATVLAQVLVGTLTGTAPVTGTALDDLTRALRPPAIGPSDIGPSDIGPSDIGPSD</sequence>
<evidence type="ECO:0000256" key="1">
    <source>
        <dbReference type="ARBA" id="ARBA00023015"/>
    </source>
</evidence>
<dbReference type="Gene3D" id="1.10.357.10">
    <property type="entry name" value="Tetracycline Repressor, domain 2"/>
    <property type="match status" value="1"/>
</dbReference>
<dbReference type="RefSeq" id="WP_184932337.1">
    <property type="nucleotide sequence ID" value="NZ_JACHJY010000009.1"/>
</dbReference>
<keyword evidence="1" id="KW-0805">Transcription regulation</keyword>
<evidence type="ECO:0000256" key="2">
    <source>
        <dbReference type="ARBA" id="ARBA00023125"/>
    </source>
</evidence>
<feature type="domain" description="HTH tetR-type" evidence="6">
    <location>
        <begin position="2"/>
        <end position="62"/>
    </location>
</feature>
<evidence type="ECO:0000313" key="7">
    <source>
        <dbReference type="EMBL" id="MBB4985241.1"/>
    </source>
</evidence>
<keyword evidence="3" id="KW-0804">Transcription</keyword>
<dbReference type="InterPro" id="IPR009057">
    <property type="entry name" value="Homeodomain-like_sf"/>
</dbReference>
<dbReference type="GO" id="GO:0000976">
    <property type="term" value="F:transcription cis-regulatory region binding"/>
    <property type="evidence" value="ECO:0007669"/>
    <property type="project" value="TreeGrafter"/>
</dbReference>
<dbReference type="GO" id="GO:0003700">
    <property type="term" value="F:DNA-binding transcription factor activity"/>
    <property type="evidence" value="ECO:0007669"/>
    <property type="project" value="TreeGrafter"/>
</dbReference>
<dbReference type="EMBL" id="JACHJY010000009">
    <property type="protein sequence ID" value="MBB4985241.1"/>
    <property type="molecule type" value="Genomic_DNA"/>
</dbReference>
<evidence type="ECO:0000259" key="6">
    <source>
        <dbReference type="PROSITE" id="PS50977"/>
    </source>
</evidence>
<dbReference type="PROSITE" id="PS50977">
    <property type="entry name" value="HTH_TETR_2"/>
    <property type="match status" value="1"/>
</dbReference>
<dbReference type="Pfam" id="PF00440">
    <property type="entry name" value="TetR_N"/>
    <property type="match status" value="1"/>
</dbReference>
<reference evidence="7 8" key="1">
    <citation type="submission" date="2020-08" db="EMBL/GenBank/DDBJ databases">
        <title>Genomic Encyclopedia of Type Strains, Phase III (KMG-III): the genomes of soil and plant-associated and newly described type strains.</title>
        <authorList>
            <person name="Whitman W."/>
        </authorList>
    </citation>
    <scope>NUCLEOTIDE SEQUENCE [LARGE SCALE GENOMIC DNA]</scope>
    <source>
        <strain evidence="7 8">SFB5A</strain>
    </source>
</reference>
<dbReference type="InterPro" id="IPR050109">
    <property type="entry name" value="HTH-type_TetR-like_transc_reg"/>
</dbReference>
<dbReference type="PANTHER" id="PTHR30055:SF234">
    <property type="entry name" value="HTH-TYPE TRANSCRIPTIONAL REGULATOR BETI"/>
    <property type="match status" value="1"/>
</dbReference>
<dbReference type="Proteomes" id="UP000582643">
    <property type="component" value="Unassembled WGS sequence"/>
</dbReference>
<dbReference type="SUPFAM" id="SSF48498">
    <property type="entry name" value="Tetracyclin repressor-like, C-terminal domain"/>
    <property type="match status" value="1"/>
</dbReference>